<evidence type="ECO:0000256" key="1">
    <source>
        <dbReference type="ARBA" id="ARBA00022729"/>
    </source>
</evidence>
<dbReference type="InterPro" id="IPR041378">
    <property type="entry name" value="S-layer_SbsC_C"/>
</dbReference>
<name>A0A3T0KYN1_9BACI</name>
<feature type="chain" id="PRO_5039392834" description="SbsC C-terminal domain-containing protein" evidence="3">
    <location>
        <begin position="25"/>
        <end position="881"/>
    </location>
</feature>
<evidence type="ECO:0000313" key="5">
    <source>
        <dbReference type="EMBL" id="AZV45383.1"/>
    </source>
</evidence>
<dbReference type="Gene3D" id="1.20.58.790">
    <property type="match status" value="1"/>
</dbReference>
<organism evidence="5 6">
    <name type="scientific">Peribacillus asahii</name>
    <dbReference type="NCBI Taxonomy" id="228899"/>
    <lineage>
        <taxon>Bacteria</taxon>
        <taxon>Bacillati</taxon>
        <taxon>Bacillota</taxon>
        <taxon>Bacilli</taxon>
        <taxon>Bacillales</taxon>
        <taxon>Bacillaceae</taxon>
        <taxon>Peribacillus</taxon>
    </lineage>
</organism>
<evidence type="ECO:0000259" key="4">
    <source>
        <dbReference type="Pfam" id="PF18058"/>
    </source>
</evidence>
<evidence type="ECO:0000313" key="6">
    <source>
        <dbReference type="Proteomes" id="UP000283095"/>
    </source>
</evidence>
<feature type="domain" description="SbsC C-terminal" evidence="4">
    <location>
        <begin position="71"/>
        <end position="183"/>
    </location>
</feature>
<evidence type="ECO:0000256" key="2">
    <source>
        <dbReference type="SAM" id="MobiDB-lite"/>
    </source>
</evidence>
<accession>A0A3T0KYN1</accession>
<dbReference type="OrthoDB" id="2440872at2"/>
<dbReference type="Gene3D" id="2.60.40.1220">
    <property type="match status" value="1"/>
</dbReference>
<dbReference type="AlphaFoldDB" id="A0A3T0KYN1"/>
<dbReference type="Proteomes" id="UP000283095">
    <property type="component" value="Chromosome"/>
</dbReference>
<feature type="signal peptide" evidence="3">
    <location>
        <begin position="1"/>
        <end position="24"/>
    </location>
</feature>
<feature type="region of interest" description="Disordered" evidence="2">
    <location>
        <begin position="853"/>
        <end position="881"/>
    </location>
</feature>
<evidence type="ECO:0000256" key="3">
    <source>
        <dbReference type="SAM" id="SignalP"/>
    </source>
</evidence>
<dbReference type="KEGG" id="pasa:BAOM_4825"/>
<proteinExistence type="predicted"/>
<sequence>MSKKKAIKIATASAIALTGAVAVAQPQADAATNSVDQAITKATKQVDKAFNLYYNTAKKSNKLPSGSAIRKEVKLAEAYYIAAEAEIAKKGGSKAKKAAYTKKLEKSKTSLNRAKNYVAAVSVTLKSSRTALDKAIESGKQSTVQSAQAALNKKIAEFEKAVSKVFGPDARRLLTKTYTTPAKAESAAVDAEMKVYAAYKQIERGNLIEKDIEKAGQLIDSVRAEVEELKAKDTKLAGNLVKAAEKNNKAYEAKVEALKVPVVASVSAINAKEIKVTFNKEVDKTTAENAANYELKLKGTAVAGLTADLQEDGKTVLLNKTDGTDIFTNGDYYTVEVEEVLTKDLSKKVATYKTATLNYFDNAAPTVVSSELNGSNVRVYFNEPVSGVQLKVDGSALSAVPASTNKDGKYYVERPASADEKKAGTHSVTVYGATDGDNNTLSVAATQYVVSDDTSAPSITSVTADKSNTFKVKVSEKLAVEPSFEVKKGGILFIDSSNTAAQVALDPEDSSDLTYIVTVPANATSGSYSLYGKDENSVALSVKITNIKDNSNLTGAEYNGSVTLTKDAVGPKVLSENTNTVSATGLISVKFDENITLADSTKVKVYKDGVLLATTATAAGEFLNIQLPEVGKAATYSVKLEEGAVKDAAGNKNAALTTTATYASKNDITPTITLDGTNKYKVAFATPNSDMTDSATTVSNYTLDGKALPAGTTIDFSGDKKTVIITLPKESVAKTSSGSLQISTNVVNKAGQKVADAKGEAFTQLVALTDNVKPVLQSGKFIDSDDNKLANQVELTFSENVTAGNVDDYEFIVNGAKVTATAITFTNDKATVTFGSELNVAQALSVKVLPADDQDDKDMDTKDTTGNKLTEGTTVTVNTVK</sequence>
<dbReference type="RefSeq" id="WP_127762176.1">
    <property type="nucleotide sequence ID" value="NZ_CP026095.1"/>
</dbReference>
<dbReference type="InterPro" id="IPR014755">
    <property type="entry name" value="Cu-Rt/internalin_Ig-like"/>
</dbReference>
<dbReference type="EMBL" id="CP026095">
    <property type="protein sequence ID" value="AZV45383.1"/>
    <property type="molecule type" value="Genomic_DNA"/>
</dbReference>
<feature type="compositionally biased region" description="Polar residues" evidence="2">
    <location>
        <begin position="866"/>
        <end position="881"/>
    </location>
</feature>
<keyword evidence="1 3" id="KW-0732">Signal</keyword>
<protein>
    <recommendedName>
        <fullName evidence="4">SbsC C-terminal domain-containing protein</fullName>
    </recommendedName>
</protein>
<reference evidence="5 6" key="1">
    <citation type="submission" date="2018-01" db="EMBL/GenBank/DDBJ databases">
        <title>Bacillus asahii Genome sequencing and assembly.</title>
        <authorList>
            <person name="Jiang H."/>
            <person name="Feng Y."/>
            <person name="Zhao F."/>
            <person name="Lin X."/>
        </authorList>
    </citation>
    <scope>NUCLEOTIDE SEQUENCE [LARGE SCALE GENOMIC DNA]</scope>
    <source>
        <strain evidence="5 6">OM18</strain>
    </source>
</reference>
<gene>
    <name evidence="5" type="ORF">BAOM_4825</name>
</gene>
<dbReference type="Pfam" id="PF18058">
    <property type="entry name" value="SbsC_C"/>
    <property type="match status" value="1"/>
</dbReference>